<reference evidence="4 5" key="1">
    <citation type="submission" date="2020-08" db="EMBL/GenBank/DDBJ databases">
        <title>Oceanospirillum sp. nov. isolated from marine sediment.</title>
        <authorList>
            <person name="Ji X."/>
        </authorList>
    </citation>
    <scope>NUCLEOTIDE SEQUENCE [LARGE SCALE GENOMIC DNA]</scope>
    <source>
        <strain evidence="4 5">D5</strain>
    </source>
</reference>
<dbReference type="PROSITE" id="PS51186">
    <property type="entry name" value="GNAT"/>
    <property type="match status" value="1"/>
</dbReference>
<dbReference type="CDD" id="cd04301">
    <property type="entry name" value="NAT_SF"/>
    <property type="match status" value="1"/>
</dbReference>
<dbReference type="Proteomes" id="UP000565262">
    <property type="component" value="Unassembled WGS sequence"/>
</dbReference>
<dbReference type="InterPro" id="IPR016181">
    <property type="entry name" value="Acyl_CoA_acyltransferase"/>
</dbReference>
<evidence type="ECO:0000256" key="2">
    <source>
        <dbReference type="ARBA" id="ARBA00023315"/>
    </source>
</evidence>
<proteinExistence type="predicted"/>
<gene>
    <name evidence="4" type="ORF">H4O21_13020</name>
</gene>
<organism evidence="4 5">
    <name type="scientific">Oceanospirillum sediminis</name>
    <dbReference type="NCBI Taxonomy" id="2760088"/>
    <lineage>
        <taxon>Bacteria</taxon>
        <taxon>Pseudomonadati</taxon>
        <taxon>Pseudomonadota</taxon>
        <taxon>Gammaproteobacteria</taxon>
        <taxon>Oceanospirillales</taxon>
        <taxon>Oceanospirillaceae</taxon>
        <taxon>Oceanospirillum</taxon>
    </lineage>
</organism>
<keyword evidence="5" id="KW-1185">Reference proteome</keyword>
<dbReference type="PANTHER" id="PTHR43877">
    <property type="entry name" value="AMINOALKYLPHOSPHONATE N-ACETYLTRANSFERASE-RELATED-RELATED"/>
    <property type="match status" value="1"/>
</dbReference>
<accession>A0A839IRJ0</accession>
<dbReference type="Gene3D" id="3.40.630.30">
    <property type="match status" value="1"/>
</dbReference>
<keyword evidence="2" id="KW-0012">Acyltransferase</keyword>
<evidence type="ECO:0000259" key="3">
    <source>
        <dbReference type="PROSITE" id="PS51186"/>
    </source>
</evidence>
<dbReference type="EMBL" id="JACJFM010000016">
    <property type="protein sequence ID" value="MBB1487531.1"/>
    <property type="molecule type" value="Genomic_DNA"/>
</dbReference>
<evidence type="ECO:0000313" key="4">
    <source>
        <dbReference type="EMBL" id="MBB1487531.1"/>
    </source>
</evidence>
<dbReference type="SUPFAM" id="SSF55729">
    <property type="entry name" value="Acyl-CoA N-acyltransferases (Nat)"/>
    <property type="match status" value="1"/>
</dbReference>
<name>A0A839IRJ0_9GAMM</name>
<keyword evidence="1 4" id="KW-0808">Transferase</keyword>
<dbReference type="InterPro" id="IPR000182">
    <property type="entry name" value="GNAT_dom"/>
</dbReference>
<evidence type="ECO:0000256" key="1">
    <source>
        <dbReference type="ARBA" id="ARBA00022679"/>
    </source>
</evidence>
<sequence length="153" mass="17171">MEIKTLNPREADVRAIIQDIDTLMNSLYPAESNQLLSIAELESDHVHFIGGMLNDQIACCGAIVHKNNDGIYGELKRIYVLPEFRGQGLSRKIMTALLDHASSLGLSMIRLETGIRQPEAIGLYEALGFTRRGPYGDYPDDPFSIFMELDTRR</sequence>
<dbReference type="AlphaFoldDB" id="A0A839IRJ0"/>
<dbReference type="RefSeq" id="WP_182809312.1">
    <property type="nucleotide sequence ID" value="NZ_JACJFM010000016.1"/>
</dbReference>
<protein>
    <submittedName>
        <fullName evidence="4">GNAT family N-acetyltransferase</fullName>
    </submittedName>
</protein>
<comment type="caution">
    <text evidence="4">The sequence shown here is derived from an EMBL/GenBank/DDBJ whole genome shotgun (WGS) entry which is preliminary data.</text>
</comment>
<dbReference type="Pfam" id="PF00583">
    <property type="entry name" value="Acetyltransf_1"/>
    <property type="match status" value="1"/>
</dbReference>
<dbReference type="PANTHER" id="PTHR43877:SF2">
    <property type="entry name" value="AMINOALKYLPHOSPHONATE N-ACETYLTRANSFERASE-RELATED"/>
    <property type="match status" value="1"/>
</dbReference>
<dbReference type="GO" id="GO:0016747">
    <property type="term" value="F:acyltransferase activity, transferring groups other than amino-acyl groups"/>
    <property type="evidence" value="ECO:0007669"/>
    <property type="project" value="InterPro"/>
</dbReference>
<evidence type="ECO:0000313" key="5">
    <source>
        <dbReference type="Proteomes" id="UP000565262"/>
    </source>
</evidence>
<feature type="domain" description="N-acetyltransferase" evidence="3">
    <location>
        <begin position="1"/>
        <end position="152"/>
    </location>
</feature>
<dbReference type="InterPro" id="IPR050832">
    <property type="entry name" value="Bact_Acetyltransf"/>
</dbReference>